<dbReference type="EMBL" id="JAHLFW010000063">
    <property type="protein sequence ID" value="MBU3838055.1"/>
    <property type="molecule type" value="Genomic_DNA"/>
</dbReference>
<gene>
    <name evidence="2" type="ORF">H9777_07030</name>
</gene>
<sequence>MATKTFEELKQMAIQIRDEKTNKQNTATRIGTQMLEHLNKLEQDFLDKDTTEAKFSELDSKTGFQRISTKQGIDIPFDNTHKRLYVKIINSIRPTVNYFVFGFRGNLGDNDYDTLATLKVGEEVFIELNDNYDVIRLYEQGTTTSEYNWEYIFQPLQYGVIDSEYYNSQLGILEKKNYVTSNSNKDISPVKNGEVYKITLNSYNGSEPVYVFGMINDSPQEYDTFSRDLQVGQTISIALKKDYLSLRVYKRESTEEIDFTIQKSGSIIADIEQNKNDIVQIKTDTEQTKIDIVQNKTFVYNNIKTAGIDIPVEFIGGFSFTAYNNDESISDIAIIGYLSDSDDDYETIMIHSSSKNLEVASVLKDYVKIRFYNRKVNEEGAQLDWHLTYNPIKKGIISKNDLFTTKVTTTTANIHNFIYNVPKGALLKVKVNKYTGSNPIFIFGIKEDDTYDTYENNLTLGVDYIIKTYRDYKNLRIYKNDNVEMVYEYSYSPLYSVDEEFHQDKESFINSAYIDITTQSKDFSLKYDIGDTLKFELENKNKENFEALFLFGMISDTPQEYDTLATTTDYTSGEIVLDKQYIDFRVYQRASDSYDISAKLLITKNKSNKIGDKDEIDTVDRLEVLSENPLEYIKKEPGYGSIIHNWGFVGDSLSSGCTECFKGTSSKVFLDLFEYSWGQRLCKLLGVEGYNFSYSGQTTKGWIDGSKTPPQTTTDAIPNRIWEGAKSNPKQAYTIALGVNDSSLKQYPVGTTEDIDLSDYNNNAETFVGYYGGIIQRLREIQPNAPIFCVTKMGEDEYNVQIRLITELFEKCYLIDLARYSVPFSGTWSDRYSLGGHKNAAGYQYMAYVMNTYIDWIIRNNWEDFKDIALVGTEYTATYP</sequence>
<evidence type="ECO:0000313" key="2">
    <source>
        <dbReference type="EMBL" id="MBU3838055.1"/>
    </source>
</evidence>
<proteinExistence type="predicted"/>
<protein>
    <submittedName>
        <fullName evidence="2">SGNH/GDSL hydrolase family protein</fullName>
    </submittedName>
</protein>
<evidence type="ECO:0000259" key="1">
    <source>
        <dbReference type="Pfam" id="PF13472"/>
    </source>
</evidence>
<dbReference type="Gene3D" id="3.40.50.1110">
    <property type="entry name" value="SGNH hydrolase"/>
    <property type="match status" value="1"/>
</dbReference>
<feature type="domain" description="SGNH hydrolase-type esterase" evidence="1">
    <location>
        <begin position="648"/>
        <end position="844"/>
    </location>
</feature>
<dbReference type="Pfam" id="PF13472">
    <property type="entry name" value="Lipase_GDSL_2"/>
    <property type="match status" value="1"/>
</dbReference>
<organism evidence="2 3">
    <name type="scientific">Candidatus Phocaeicola faecigallinarum</name>
    <dbReference type="NCBI Taxonomy" id="2838732"/>
    <lineage>
        <taxon>Bacteria</taxon>
        <taxon>Pseudomonadati</taxon>
        <taxon>Bacteroidota</taxon>
        <taxon>Bacteroidia</taxon>
        <taxon>Bacteroidales</taxon>
        <taxon>Bacteroidaceae</taxon>
        <taxon>Phocaeicola</taxon>
    </lineage>
</organism>
<evidence type="ECO:0000313" key="3">
    <source>
        <dbReference type="Proteomes" id="UP000783796"/>
    </source>
</evidence>
<reference evidence="2" key="2">
    <citation type="submission" date="2021-04" db="EMBL/GenBank/DDBJ databases">
        <authorList>
            <person name="Gilroy R."/>
        </authorList>
    </citation>
    <scope>NUCLEOTIDE SEQUENCE</scope>
    <source>
        <strain evidence="2">G4-2901</strain>
    </source>
</reference>
<reference evidence="2" key="1">
    <citation type="journal article" date="2021" name="PeerJ">
        <title>Extensive microbial diversity within the chicken gut microbiome revealed by metagenomics and culture.</title>
        <authorList>
            <person name="Gilroy R."/>
            <person name="Ravi A."/>
            <person name="Getino M."/>
            <person name="Pursley I."/>
            <person name="Horton D.L."/>
            <person name="Alikhan N.F."/>
            <person name="Baker D."/>
            <person name="Gharbi K."/>
            <person name="Hall N."/>
            <person name="Watson M."/>
            <person name="Adriaenssens E.M."/>
            <person name="Foster-Nyarko E."/>
            <person name="Jarju S."/>
            <person name="Secka A."/>
            <person name="Antonio M."/>
            <person name="Oren A."/>
            <person name="Chaudhuri R.R."/>
            <person name="La Ragione R."/>
            <person name="Hildebrand F."/>
            <person name="Pallen M.J."/>
        </authorList>
    </citation>
    <scope>NUCLEOTIDE SEQUENCE</scope>
    <source>
        <strain evidence="2">G4-2901</strain>
    </source>
</reference>
<accession>A0A948TC80</accession>
<dbReference type="InterPro" id="IPR036514">
    <property type="entry name" value="SGNH_hydro_sf"/>
</dbReference>
<name>A0A948TC80_9BACT</name>
<keyword evidence="2" id="KW-0378">Hydrolase</keyword>
<comment type="caution">
    <text evidence="2">The sequence shown here is derived from an EMBL/GenBank/DDBJ whole genome shotgun (WGS) entry which is preliminary data.</text>
</comment>
<dbReference type="CDD" id="cd00229">
    <property type="entry name" value="SGNH_hydrolase"/>
    <property type="match status" value="1"/>
</dbReference>
<dbReference type="Proteomes" id="UP000783796">
    <property type="component" value="Unassembled WGS sequence"/>
</dbReference>
<dbReference type="SUPFAM" id="SSF52266">
    <property type="entry name" value="SGNH hydrolase"/>
    <property type="match status" value="1"/>
</dbReference>
<dbReference type="GO" id="GO:0016788">
    <property type="term" value="F:hydrolase activity, acting on ester bonds"/>
    <property type="evidence" value="ECO:0007669"/>
    <property type="project" value="UniProtKB-ARBA"/>
</dbReference>
<dbReference type="AlphaFoldDB" id="A0A948TC80"/>
<dbReference type="InterPro" id="IPR013830">
    <property type="entry name" value="SGNH_hydro"/>
</dbReference>